<dbReference type="AlphaFoldDB" id="A0A4C1YP69"/>
<dbReference type="Proteomes" id="UP000299102">
    <property type="component" value="Unassembled WGS sequence"/>
</dbReference>
<gene>
    <name evidence="2" type="ORF">EVAR_55776_1</name>
</gene>
<protein>
    <submittedName>
        <fullName evidence="2">Uncharacterized protein</fullName>
    </submittedName>
</protein>
<evidence type="ECO:0000313" key="3">
    <source>
        <dbReference type="Proteomes" id="UP000299102"/>
    </source>
</evidence>
<dbReference type="EMBL" id="BGZK01001299">
    <property type="protein sequence ID" value="GBP76692.1"/>
    <property type="molecule type" value="Genomic_DNA"/>
</dbReference>
<comment type="caution">
    <text evidence="2">The sequence shown here is derived from an EMBL/GenBank/DDBJ whole genome shotgun (WGS) entry which is preliminary data.</text>
</comment>
<sequence>MPTSASNKVNGPIRSSDRDGAGVAASRPRLALIYSRSHIPKYRKWISTIRRRLRRNESLILNRYTDRCESPFRRIQKIHETSPRSGIEVGTVRCVNTAEDNGAGTIAHCARADRPGAEGLHREWRALLVPRVDCRPRIVHPMRTKLSAARRAAAISVRGRVAPIPLKLQRRLFPRGRGGDARDAPPSVVAAAP</sequence>
<feature type="region of interest" description="Disordered" evidence="1">
    <location>
        <begin position="1"/>
        <end position="22"/>
    </location>
</feature>
<name>A0A4C1YP69_EUMVA</name>
<accession>A0A4C1YP69</accession>
<feature type="region of interest" description="Disordered" evidence="1">
    <location>
        <begin position="173"/>
        <end position="193"/>
    </location>
</feature>
<reference evidence="2 3" key="1">
    <citation type="journal article" date="2019" name="Commun. Biol.">
        <title>The bagworm genome reveals a unique fibroin gene that provides high tensile strength.</title>
        <authorList>
            <person name="Kono N."/>
            <person name="Nakamura H."/>
            <person name="Ohtoshi R."/>
            <person name="Tomita M."/>
            <person name="Numata K."/>
            <person name="Arakawa K."/>
        </authorList>
    </citation>
    <scope>NUCLEOTIDE SEQUENCE [LARGE SCALE GENOMIC DNA]</scope>
</reference>
<evidence type="ECO:0000313" key="2">
    <source>
        <dbReference type="EMBL" id="GBP76692.1"/>
    </source>
</evidence>
<proteinExistence type="predicted"/>
<keyword evidence="3" id="KW-1185">Reference proteome</keyword>
<organism evidence="2 3">
    <name type="scientific">Eumeta variegata</name>
    <name type="common">Bagworm moth</name>
    <name type="synonym">Eumeta japonica</name>
    <dbReference type="NCBI Taxonomy" id="151549"/>
    <lineage>
        <taxon>Eukaryota</taxon>
        <taxon>Metazoa</taxon>
        <taxon>Ecdysozoa</taxon>
        <taxon>Arthropoda</taxon>
        <taxon>Hexapoda</taxon>
        <taxon>Insecta</taxon>
        <taxon>Pterygota</taxon>
        <taxon>Neoptera</taxon>
        <taxon>Endopterygota</taxon>
        <taxon>Lepidoptera</taxon>
        <taxon>Glossata</taxon>
        <taxon>Ditrysia</taxon>
        <taxon>Tineoidea</taxon>
        <taxon>Psychidae</taxon>
        <taxon>Oiketicinae</taxon>
        <taxon>Eumeta</taxon>
    </lineage>
</organism>
<evidence type="ECO:0000256" key="1">
    <source>
        <dbReference type="SAM" id="MobiDB-lite"/>
    </source>
</evidence>